<dbReference type="GO" id="GO:0090575">
    <property type="term" value="C:RNA polymerase II transcription regulator complex"/>
    <property type="evidence" value="ECO:0007669"/>
    <property type="project" value="TreeGrafter"/>
</dbReference>
<dbReference type="InterPro" id="IPR011598">
    <property type="entry name" value="bHLH_dom"/>
</dbReference>
<dbReference type="Proteomes" id="UP001140217">
    <property type="component" value="Unassembled WGS sequence"/>
</dbReference>
<name>A0A9W8LHU2_9FUNG</name>
<dbReference type="InterPro" id="IPR036638">
    <property type="entry name" value="HLH_DNA-bd_sf"/>
</dbReference>
<dbReference type="GO" id="GO:0046983">
    <property type="term" value="F:protein dimerization activity"/>
    <property type="evidence" value="ECO:0007669"/>
    <property type="project" value="InterPro"/>
</dbReference>
<feature type="region of interest" description="Disordered" evidence="3">
    <location>
        <begin position="27"/>
        <end position="53"/>
    </location>
</feature>
<reference evidence="5" key="1">
    <citation type="submission" date="2022-07" db="EMBL/GenBank/DDBJ databases">
        <title>Phylogenomic reconstructions and comparative analyses of Kickxellomycotina fungi.</title>
        <authorList>
            <person name="Reynolds N.K."/>
            <person name="Stajich J.E."/>
            <person name="Barry K."/>
            <person name="Grigoriev I.V."/>
            <person name="Crous P."/>
            <person name="Smith M.E."/>
        </authorList>
    </citation>
    <scope>NUCLEOTIDE SEQUENCE</scope>
    <source>
        <strain evidence="5">NBRC 105414</strain>
    </source>
</reference>
<feature type="compositionally biased region" description="Low complexity" evidence="3">
    <location>
        <begin position="193"/>
        <end position="206"/>
    </location>
</feature>
<evidence type="ECO:0000256" key="3">
    <source>
        <dbReference type="SAM" id="MobiDB-lite"/>
    </source>
</evidence>
<dbReference type="SMART" id="SM00353">
    <property type="entry name" value="HLH"/>
    <property type="match status" value="1"/>
</dbReference>
<dbReference type="EMBL" id="JANBUL010000130">
    <property type="protein sequence ID" value="KAJ2780636.1"/>
    <property type="molecule type" value="Genomic_DNA"/>
</dbReference>
<feature type="compositionally biased region" description="Low complexity" evidence="3">
    <location>
        <begin position="297"/>
        <end position="316"/>
    </location>
</feature>
<proteinExistence type="predicted"/>
<feature type="domain" description="BHLH" evidence="4">
    <location>
        <begin position="447"/>
        <end position="498"/>
    </location>
</feature>
<keyword evidence="6" id="KW-1185">Reference proteome</keyword>
<feature type="compositionally biased region" description="Low complexity" evidence="3">
    <location>
        <begin position="101"/>
        <end position="123"/>
    </location>
</feature>
<dbReference type="GO" id="GO:0045944">
    <property type="term" value="P:positive regulation of transcription by RNA polymerase II"/>
    <property type="evidence" value="ECO:0007669"/>
    <property type="project" value="TreeGrafter"/>
</dbReference>
<gene>
    <name evidence="5" type="ORF">H4R18_003340</name>
</gene>
<dbReference type="GO" id="GO:0003677">
    <property type="term" value="F:DNA binding"/>
    <property type="evidence" value="ECO:0007669"/>
    <property type="project" value="UniProtKB-KW"/>
</dbReference>
<feature type="compositionally biased region" description="Polar residues" evidence="3">
    <location>
        <begin position="555"/>
        <end position="564"/>
    </location>
</feature>
<dbReference type="Gene3D" id="4.10.280.10">
    <property type="entry name" value="Helix-loop-helix DNA-binding domain"/>
    <property type="match status" value="1"/>
</dbReference>
<organism evidence="5 6">
    <name type="scientific">Coemansia javaensis</name>
    <dbReference type="NCBI Taxonomy" id="2761396"/>
    <lineage>
        <taxon>Eukaryota</taxon>
        <taxon>Fungi</taxon>
        <taxon>Fungi incertae sedis</taxon>
        <taxon>Zoopagomycota</taxon>
        <taxon>Kickxellomycotina</taxon>
        <taxon>Kickxellomycetes</taxon>
        <taxon>Kickxellales</taxon>
        <taxon>Kickxellaceae</taxon>
        <taxon>Coemansia</taxon>
    </lineage>
</organism>
<protein>
    <recommendedName>
        <fullName evidence="4">BHLH domain-containing protein</fullName>
    </recommendedName>
</protein>
<feature type="region of interest" description="Disordered" evidence="3">
    <location>
        <begin position="193"/>
        <end position="226"/>
    </location>
</feature>
<dbReference type="SUPFAM" id="SSF47459">
    <property type="entry name" value="HLH, helix-loop-helix DNA-binding domain"/>
    <property type="match status" value="1"/>
</dbReference>
<feature type="compositionally biased region" description="Acidic residues" evidence="3">
    <location>
        <begin position="539"/>
        <end position="552"/>
    </location>
</feature>
<dbReference type="AlphaFoldDB" id="A0A9W8LHU2"/>
<feature type="region of interest" description="Disordered" evidence="3">
    <location>
        <begin position="355"/>
        <end position="393"/>
    </location>
</feature>
<feature type="compositionally biased region" description="Low complexity" evidence="3">
    <location>
        <begin position="355"/>
        <end position="379"/>
    </location>
</feature>
<keyword evidence="1" id="KW-0238">DNA-binding</keyword>
<sequence>MAEHPVVSGAPAGGLSLAEMAELLTPFLSPTPTPGQFAQQHQQHQHQHQQLLPGAAAASVFSPLTSPALVPRATTMGALQMPPPSPSVTEHIVRRQVQGHSSSSSYSQQAPRGRRIAPAASASPHHHPYRPPGQQGAGRSAAESSDRLLLLDALGEPAAAMAVLASLRSTPSLAADFAGLHLPDPVALPAAAAAASSPQIQDQQDQQRSRTLHQLGQQQHQAWAGAAGEAATPAMLMNLPVSAHHLPAASRGGIVAAAAPSAAITQSAPGSEFIHPPAPPPLRIGPASAGSVRRKSASSGANNSNSNDAAAAAAASRARRGETSRARRRARAALLVSPRATPLVPSILKGAAAAAASPGASPGSGPQLLPTPQLGPQTPAIAPRQQSHTSPRHTPIVAATSTTNILGLEAEVVTRLATKSNYQNIMEGNSEALGLRYHTEFKSGLERRRTNHKQAEQKRRDSLKTCFQDLQRRLPHVNPKLVSKIYLLRAANAYIDELRCVADALGRAAAQHGVDVDAVAAAARASAALDAPGDAYADAYDDGDGDDDENEEMQSKQPTITAAR</sequence>
<dbReference type="GO" id="GO:0003700">
    <property type="term" value="F:DNA-binding transcription factor activity"/>
    <property type="evidence" value="ECO:0007669"/>
    <property type="project" value="TreeGrafter"/>
</dbReference>
<feature type="region of interest" description="Disordered" evidence="3">
    <location>
        <begin position="267"/>
        <end position="330"/>
    </location>
</feature>
<evidence type="ECO:0000256" key="1">
    <source>
        <dbReference type="ARBA" id="ARBA00023125"/>
    </source>
</evidence>
<evidence type="ECO:0000313" key="6">
    <source>
        <dbReference type="Proteomes" id="UP001140217"/>
    </source>
</evidence>
<dbReference type="Pfam" id="PF00010">
    <property type="entry name" value="HLH"/>
    <property type="match status" value="1"/>
</dbReference>
<comment type="caution">
    <text evidence="5">The sequence shown here is derived from an EMBL/GenBank/DDBJ whole genome shotgun (WGS) entry which is preliminary data.</text>
</comment>
<dbReference type="PANTHER" id="PTHR10328:SF15">
    <property type="entry name" value="BHLH TRANSCRIPTION FACTOR"/>
    <property type="match status" value="1"/>
</dbReference>
<dbReference type="OrthoDB" id="5344169at2759"/>
<feature type="region of interest" description="Disordered" evidence="3">
    <location>
        <begin position="94"/>
        <end position="144"/>
    </location>
</feature>
<evidence type="ECO:0000256" key="2">
    <source>
        <dbReference type="ARBA" id="ARBA00023242"/>
    </source>
</evidence>
<evidence type="ECO:0000259" key="4">
    <source>
        <dbReference type="PROSITE" id="PS50888"/>
    </source>
</evidence>
<dbReference type="PROSITE" id="PS50888">
    <property type="entry name" value="BHLH"/>
    <property type="match status" value="1"/>
</dbReference>
<accession>A0A9W8LHU2</accession>
<evidence type="ECO:0000313" key="5">
    <source>
        <dbReference type="EMBL" id="KAJ2780636.1"/>
    </source>
</evidence>
<dbReference type="PANTHER" id="PTHR10328">
    <property type="entry name" value="PROTEIN MAX MYC-ASSOCIATED FACTOR X"/>
    <property type="match status" value="1"/>
</dbReference>
<feature type="compositionally biased region" description="Low complexity" evidence="3">
    <location>
        <begin position="214"/>
        <end position="226"/>
    </location>
</feature>
<feature type="region of interest" description="Disordered" evidence="3">
    <location>
        <begin position="534"/>
        <end position="564"/>
    </location>
</feature>
<keyword evidence="2" id="KW-0539">Nucleus</keyword>